<dbReference type="Pfam" id="PF01047">
    <property type="entry name" value="MarR"/>
    <property type="match status" value="1"/>
</dbReference>
<keyword evidence="6" id="KW-1185">Reference proteome</keyword>
<gene>
    <name evidence="5" type="ORF">TSYNT_9552</name>
</gene>
<evidence type="ECO:0000256" key="3">
    <source>
        <dbReference type="ARBA" id="ARBA00023163"/>
    </source>
</evidence>
<dbReference type="AlphaFoldDB" id="A0A0U9HHC7"/>
<dbReference type="InterPro" id="IPR000835">
    <property type="entry name" value="HTH_MarR-typ"/>
</dbReference>
<keyword evidence="3" id="KW-0804">Transcription</keyword>
<dbReference type="GO" id="GO:0003700">
    <property type="term" value="F:DNA-binding transcription factor activity"/>
    <property type="evidence" value="ECO:0007669"/>
    <property type="project" value="InterPro"/>
</dbReference>
<sequence length="149" mass="17339">MNCLDPESNYALFLEIARLHYLKTHRSFQKRGVYPGQPPLLFALYKNDGQSQAELARSLKMKAPTVTIMLKRMEKAGLVKRVQDEADQRIVRVYITEYGRKLCKSIYAEIQSIEEKMFSGLSEEEKSILNRLFKKIRDNLKEPIEANAR</sequence>
<dbReference type="PANTHER" id="PTHR42756:SF1">
    <property type="entry name" value="TRANSCRIPTIONAL REPRESSOR OF EMRAB OPERON"/>
    <property type="match status" value="1"/>
</dbReference>
<dbReference type="EMBL" id="DF977003">
    <property type="protein sequence ID" value="GAQ26288.1"/>
    <property type="molecule type" value="Genomic_DNA"/>
</dbReference>
<dbReference type="RefSeq" id="WP_059034225.1">
    <property type="nucleotide sequence ID" value="NZ_BSDN01000004.1"/>
</dbReference>
<dbReference type="STRING" id="224999.GCA_001485475_02332"/>
<evidence type="ECO:0000313" key="6">
    <source>
        <dbReference type="Proteomes" id="UP000062160"/>
    </source>
</evidence>
<dbReference type="OrthoDB" id="6400170at2"/>
<dbReference type="InterPro" id="IPR036390">
    <property type="entry name" value="WH_DNA-bd_sf"/>
</dbReference>
<accession>A0A0U9HHC7</accession>
<protein>
    <submittedName>
        <fullName evidence="5">DNA-binding transcriptional regulator, MarR family</fullName>
    </submittedName>
</protein>
<proteinExistence type="predicted"/>
<dbReference type="GO" id="GO:0003677">
    <property type="term" value="F:DNA binding"/>
    <property type="evidence" value="ECO:0007669"/>
    <property type="project" value="UniProtKB-KW"/>
</dbReference>
<evidence type="ECO:0000313" key="5">
    <source>
        <dbReference type="EMBL" id="GAQ26288.1"/>
    </source>
</evidence>
<dbReference type="PRINTS" id="PR00598">
    <property type="entry name" value="HTHMARR"/>
</dbReference>
<dbReference type="Gene3D" id="1.10.10.10">
    <property type="entry name" value="Winged helix-like DNA-binding domain superfamily/Winged helix DNA-binding domain"/>
    <property type="match status" value="1"/>
</dbReference>
<keyword evidence="2 5" id="KW-0238">DNA-binding</keyword>
<evidence type="ECO:0000259" key="4">
    <source>
        <dbReference type="PROSITE" id="PS50995"/>
    </source>
</evidence>
<keyword evidence="1" id="KW-0805">Transcription regulation</keyword>
<dbReference type="InterPro" id="IPR036388">
    <property type="entry name" value="WH-like_DNA-bd_sf"/>
</dbReference>
<name>A0A0U9HHC7_9FIRM</name>
<dbReference type="PROSITE" id="PS50995">
    <property type="entry name" value="HTH_MARR_2"/>
    <property type="match status" value="1"/>
</dbReference>
<dbReference type="SMART" id="SM00347">
    <property type="entry name" value="HTH_MARR"/>
    <property type="match status" value="1"/>
</dbReference>
<organism evidence="5">
    <name type="scientific">Tepidanaerobacter syntrophicus</name>
    <dbReference type="NCBI Taxonomy" id="224999"/>
    <lineage>
        <taxon>Bacteria</taxon>
        <taxon>Bacillati</taxon>
        <taxon>Bacillota</taxon>
        <taxon>Clostridia</taxon>
        <taxon>Thermosediminibacterales</taxon>
        <taxon>Tepidanaerobacteraceae</taxon>
        <taxon>Tepidanaerobacter</taxon>
    </lineage>
</organism>
<dbReference type="Proteomes" id="UP000062160">
    <property type="component" value="Unassembled WGS sequence"/>
</dbReference>
<feature type="domain" description="HTH marR-type" evidence="4">
    <location>
        <begin position="1"/>
        <end position="138"/>
    </location>
</feature>
<dbReference type="SUPFAM" id="SSF46785">
    <property type="entry name" value="Winged helix' DNA-binding domain"/>
    <property type="match status" value="1"/>
</dbReference>
<evidence type="ECO:0000256" key="1">
    <source>
        <dbReference type="ARBA" id="ARBA00023015"/>
    </source>
</evidence>
<reference evidence="5" key="1">
    <citation type="journal article" date="2016" name="Genome Announc.">
        <title>Draft Genome Sequence of the Syntrophic Lactate-Degrading Bacterium Tepidanaerobacter syntrophicus JLT.</title>
        <authorList>
            <person name="Matsuura N."/>
            <person name="Ohashi A."/>
            <person name="Tourlousse D.M."/>
            <person name="Sekiguchi Y."/>
        </authorList>
    </citation>
    <scope>NUCLEOTIDE SEQUENCE [LARGE SCALE GENOMIC DNA]</scope>
    <source>
        <strain evidence="5">JL</strain>
    </source>
</reference>
<dbReference type="PANTHER" id="PTHR42756">
    <property type="entry name" value="TRANSCRIPTIONAL REGULATOR, MARR"/>
    <property type="match status" value="1"/>
</dbReference>
<evidence type="ECO:0000256" key="2">
    <source>
        <dbReference type="ARBA" id="ARBA00023125"/>
    </source>
</evidence>